<protein>
    <submittedName>
        <fullName evidence="3">Transglutaminase-like superfamily protein</fullName>
    </submittedName>
</protein>
<keyword evidence="1" id="KW-0472">Membrane</keyword>
<evidence type="ECO:0000259" key="2">
    <source>
        <dbReference type="Pfam" id="PF01841"/>
    </source>
</evidence>
<dbReference type="RefSeq" id="WP_092481996.1">
    <property type="nucleotide sequence ID" value="NZ_FOYM01000003.1"/>
</dbReference>
<feature type="transmembrane region" description="Helical" evidence="1">
    <location>
        <begin position="276"/>
        <end position="301"/>
    </location>
</feature>
<proteinExistence type="predicted"/>
<evidence type="ECO:0000313" key="4">
    <source>
        <dbReference type="Proteomes" id="UP000199584"/>
    </source>
</evidence>
<keyword evidence="1" id="KW-0812">Transmembrane</keyword>
<accession>A0A1I6D026</accession>
<dbReference type="EMBL" id="FOYM01000003">
    <property type="protein sequence ID" value="SFQ98673.1"/>
    <property type="molecule type" value="Genomic_DNA"/>
</dbReference>
<dbReference type="STRING" id="39060.SAMN05660706_103149"/>
<reference evidence="4" key="1">
    <citation type="submission" date="2016-10" db="EMBL/GenBank/DDBJ databases">
        <authorList>
            <person name="Varghese N."/>
            <person name="Submissions S."/>
        </authorList>
    </citation>
    <scope>NUCLEOTIDE SEQUENCE [LARGE SCALE GENOMIC DNA]</scope>
    <source>
        <strain evidence="4">DSM 3669</strain>
    </source>
</reference>
<sequence>MAKQTLRLKYLTGIFLLLIFSVSLLDAWGLHTLEKYGVFARFHAVDTRTFDELGRSQPLTSYSDAIWFRQELAGAGLNHGSDEQQVVQVMKWIMNQVNKADVSSPGSAREALQLARNGEGLSCGAMSQIFGEALNSLGFQTRQIQLVRSLLNNKDTHVTTEVLIGGKWVIFDPTFNVSYKKNGTLIGVQEIRKALLDGTASDIKPCFYGEVAYPARLEAYYLNWLPLYNNLFIYEQRNTELWSKLPPFRYLFGPRIYYLEENSKGLWYFELEEKVYFVFVVLLPVITCILFLVLILILFIYSIGRKG</sequence>
<dbReference type="Proteomes" id="UP000199584">
    <property type="component" value="Unassembled WGS sequence"/>
</dbReference>
<dbReference type="InterPro" id="IPR038765">
    <property type="entry name" value="Papain-like_cys_pep_sf"/>
</dbReference>
<dbReference type="Pfam" id="PF01841">
    <property type="entry name" value="Transglut_core"/>
    <property type="match status" value="1"/>
</dbReference>
<keyword evidence="1" id="KW-1133">Transmembrane helix</keyword>
<dbReference type="SUPFAM" id="SSF54001">
    <property type="entry name" value="Cysteine proteinases"/>
    <property type="match status" value="1"/>
</dbReference>
<dbReference type="AlphaFoldDB" id="A0A1I6D026"/>
<name>A0A1I6D026_9FIRM</name>
<keyword evidence="4" id="KW-1185">Reference proteome</keyword>
<dbReference type="Gene3D" id="3.10.620.30">
    <property type="match status" value="1"/>
</dbReference>
<evidence type="ECO:0000256" key="1">
    <source>
        <dbReference type="SAM" id="Phobius"/>
    </source>
</evidence>
<dbReference type="InterPro" id="IPR002931">
    <property type="entry name" value="Transglutaminase-like"/>
</dbReference>
<feature type="domain" description="Transglutaminase-like" evidence="2">
    <location>
        <begin position="80"/>
        <end position="173"/>
    </location>
</feature>
<organism evidence="3 4">
    <name type="scientific">Desulfoscipio geothermicus DSM 3669</name>
    <dbReference type="NCBI Taxonomy" id="1121426"/>
    <lineage>
        <taxon>Bacteria</taxon>
        <taxon>Bacillati</taxon>
        <taxon>Bacillota</taxon>
        <taxon>Clostridia</taxon>
        <taxon>Eubacteriales</taxon>
        <taxon>Desulfallaceae</taxon>
        <taxon>Desulfoscipio</taxon>
    </lineage>
</organism>
<gene>
    <name evidence="3" type="ORF">SAMN05660706_103149</name>
</gene>
<evidence type="ECO:0000313" key="3">
    <source>
        <dbReference type="EMBL" id="SFQ98673.1"/>
    </source>
</evidence>
<dbReference type="OrthoDB" id="1817605at2"/>